<comment type="caution">
    <text evidence="1">The sequence shown here is derived from an EMBL/GenBank/DDBJ whole genome shotgun (WGS) entry which is preliminary data.</text>
</comment>
<protein>
    <submittedName>
        <fullName evidence="1">Uncharacterized protein</fullName>
    </submittedName>
</protein>
<reference evidence="1 2" key="1">
    <citation type="journal article" date="2021" name="BMC Genomics">
        <title>Datura genome reveals duplications of psychoactive alkaloid biosynthetic genes and high mutation rate following tissue culture.</title>
        <authorList>
            <person name="Rajewski A."/>
            <person name="Carter-House D."/>
            <person name="Stajich J."/>
            <person name="Litt A."/>
        </authorList>
    </citation>
    <scope>NUCLEOTIDE SEQUENCE [LARGE SCALE GENOMIC DNA]</scope>
    <source>
        <strain evidence="1">AR-01</strain>
    </source>
</reference>
<dbReference type="Proteomes" id="UP000823775">
    <property type="component" value="Unassembled WGS sequence"/>
</dbReference>
<evidence type="ECO:0000313" key="1">
    <source>
        <dbReference type="EMBL" id="MCD9644150.1"/>
    </source>
</evidence>
<sequence length="124" mass="13731">MIVTLILKGIGVDLSKYTMKELSSMYDNLTFSSMEYVLDDGKWYKKASYKPNLKTIVTGSFSGTNSDDTQSIVINILLTEVQEVKLVFGAVAGDLTCTGIKAKALKSKPDGRISVRDRKLTRQQ</sequence>
<gene>
    <name evidence="1" type="ORF">HAX54_032167</name>
</gene>
<organism evidence="1 2">
    <name type="scientific">Datura stramonium</name>
    <name type="common">Jimsonweed</name>
    <name type="synonym">Common thornapple</name>
    <dbReference type="NCBI Taxonomy" id="4076"/>
    <lineage>
        <taxon>Eukaryota</taxon>
        <taxon>Viridiplantae</taxon>
        <taxon>Streptophyta</taxon>
        <taxon>Embryophyta</taxon>
        <taxon>Tracheophyta</taxon>
        <taxon>Spermatophyta</taxon>
        <taxon>Magnoliopsida</taxon>
        <taxon>eudicotyledons</taxon>
        <taxon>Gunneridae</taxon>
        <taxon>Pentapetalae</taxon>
        <taxon>asterids</taxon>
        <taxon>lamiids</taxon>
        <taxon>Solanales</taxon>
        <taxon>Solanaceae</taxon>
        <taxon>Solanoideae</taxon>
        <taxon>Datureae</taxon>
        <taxon>Datura</taxon>
    </lineage>
</organism>
<keyword evidence="2" id="KW-1185">Reference proteome</keyword>
<accession>A0ABS8VAC2</accession>
<proteinExistence type="predicted"/>
<name>A0ABS8VAC2_DATST</name>
<dbReference type="EMBL" id="JACEIK010004093">
    <property type="protein sequence ID" value="MCD9644150.1"/>
    <property type="molecule type" value="Genomic_DNA"/>
</dbReference>
<evidence type="ECO:0000313" key="2">
    <source>
        <dbReference type="Proteomes" id="UP000823775"/>
    </source>
</evidence>